<organism evidence="5 6">
    <name type="scientific">Ficus carica</name>
    <name type="common">Common fig</name>
    <dbReference type="NCBI Taxonomy" id="3494"/>
    <lineage>
        <taxon>Eukaryota</taxon>
        <taxon>Viridiplantae</taxon>
        <taxon>Streptophyta</taxon>
        <taxon>Embryophyta</taxon>
        <taxon>Tracheophyta</taxon>
        <taxon>Spermatophyta</taxon>
        <taxon>Magnoliopsida</taxon>
        <taxon>eudicotyledons</taxon>
        <taxon>Gunneridae</taxon>
        <taxon>Pentapetalae</taxon>
        <taxon>rosids</taxon>
        <taxon>fabids</taxon>
        <taxon>Rosales</taxon>
        <taxon>Moraceae</taxon>
        <taxon>Ficeae</taxon>
        <taxon>Ficus</taxon>
    </lineage>
</organism>
<dbReference type="GO" id="GO:0009611">
    <property type="term" value="P:response to wounding"/>
    <property type="evidence" value="ECO:0007669"/>
    <property type="project" value="UniProtKB-UniRule"/>
</dbReference>
<evidence type="ECO:0000259" key="4">
    <source>
        <dbReference type="PROSITE" id="PS51320"/>
    </source>
</evidence>
<dbReference type="Pfam" id="PF06200">
    <property type="entry name" value="tify"/>
    <property type="match status" value="1"/>
</dbReference>
<feature type="domain" description="Tify" evidence="4">
    <location>
        <begin position="115"/>
        <end position="150"/>
    </location>
</feature>
<dbReference type="GO" id="GO:0005634">
    <property type="term" value="C:nucleus"/>
    <property type="evidence" value="ECO:0007669"/>
    <property type="project" value="UniProtKB-SubCell"/>
</dbReference>
<name>A0AA88AIP6_FICCA</name>
<dbReference type="InterPro" id="IPR018467">
    <property type="entry name" value="CCT_CS"/>
</dbReference>
<comment type="similarity">
    <text evidence="1 2">Belongs to the TIFY/JAZ family.</text>
</comment>
<evidence type="ECO:0000256" key="2">
    <source>
        <dbReference type="RuleBase" id="RU369065"/>
    </source>
</evidence>
<keyword evidence="2" id="KW-0539">Nucleus</keyword>
<comment type="subcellular location">
    <subcellularLocation>
        <location evidence="2">Nucleus</location>
    </subcellularLocation>
</comment>
<proteinExistence type="inferred from homology"/>
<keyword evidence="2" id="KW-1184">Jasmonic acid signaling pathway</keyword>
<evidence type="ECO:0000313" key="6">
    <source>
        <dbReference type="Proteomes" id="UP001187192"/>
    </source>
</evidence>
<dbReference type="PANTHER" id="PTHR33077:SF140">
    <property type="entry name" value="PROTEIN TIFY 10B"/>
    <property type="match status" value="1"/>
</dbReference>
<comment type="function">
    <text evidence="2">Repressor of jasmonate responses.</text>
</comment>
<dbReference type="Proteomes" id="UP001187192">
    <property type="component" value="Unassembled WGS sequence"/>
</dbReference>
<sequence length="278" mass="29887">MSALSESAEVSGQKLGRFSEKPSFSQKCSMLSQYLKERGSFGDLSLGMTCIVEPNGTSEMYRPTGTTMNLFPVVEKSRDLKFMNLFPQQSGFGSSLPEAEAPKMADYSLNKPAPVEPERAQMTIFYGGQVIVLNDFPADKAKEIMALASQESSRGQNPTAAAAAAAAFGSNQAKSINANAFPTHVPRSPMESSSSVPQSPTVVPNFGNKVIQESVQPPSRPIVCDLPIARKASLHRFLEKRKDRISARAPYQTGSADVAPTKPVEGEPWLGLAAQATQ</sequence>
<dbReference type="SMART" id="SM00979">
    <property type="entry name" value="TIFY"/>
    <property type="match status" value="1"/>
</dbReference>
<dbReference type="EMBL" id="BTGU01000044">
    <property type="protein sequence ID" value="GMN52955.1"/>
    <property type="molecule type" value="Genomic_DNA"/>
</dbReference>
<comment type="domain">
    <text evidence="2">The jas domain is required for interaction with COI1.</text>
</comment>
<comment type="caution">
    <text evidence="5">The sequence shown here is derived from an EMBL/GenBank/DDBJ whole genome shotgun (WGS) entry which is preliminary data.</text>
</comment>
<accession>A0AA88AIP6</accession>
<evidence type="ECO:0000256" key="1">
    <source>
        <dbReference type="ARBA" id="ARBA00008614"/>
    </source>
</evidence>
<dbReference type="GO" id="GO:0031347">
    <property type="term" value="P:regulation of defense response"/>
    <property type="evidence" value="ECO:0007669"/>
    <property type="project" value="UniProtKB-UniRule"/>
</dbReference>
<feature type="region of interest" description="Disordered" evidence="3">
    <location>
        <begin position="242"/>
        <end position="278"/>
    </location>
</feature>
<dbReference type="GO" id="GO:2000022">
    <property type="term" value="P:regulation of jasmonic acid mediated signaling pathway"/>
    <property type="evidence" value="ECO:0007669"/>
    <property type="project" value="UniProtKB-UniRule"/>
</dbReference>
<reference evidence="5" key="1">
    <citation type="submission" date="2023-07" db="EMBL/GenBank/DDBJ databases">
        <title>draft genome sequence of fig (Ficus carica).</title>
        <authorList>
            <person name="Takahashi T."/>
            <person name="Nishimura K."/>
        </authorList>
    </citation>
    <scope>NUCLEOTIDE SEQUENCE</scope>
</reference>
<dbReference type="PANTHER" id="PTHR33077">
    <property type="entry name" value="PROTEIN TIFY 4A-RELATED-RELATED"/>
    <property type="match status" value="1"/>
</dbReference>
<evidence type="ECO:0000313" key="5">
    <source>
        <dbReference type="EMBL" id="GMN52955.1"/>
    </source>
</evidence>
<dbReference type="Pfam" id="PF09425">
    <property type="entry name" value="Jas_motif"/>
    <property type="match status" value="1"/>
</dbReference>
<protein>
    <recommendedName>
        <fullName evidence="2">Protein TIFY</fullName>
    </recommendedName>
    <alternativeName>
        <fullName evidence="2">Jasmonate ZIM domain-containing protein</fullName>
    </alternativeName>
</protein>
<dbReference type="InterPro" id="IPR010399">
    <property type="entry name" value="Tify_dom"/>
</dbReference>
<dbReference type="PROSITE" id="PS51320">
    <property type="entry name" value="TIFY"/>
    <property type="match status" value="1"/>
</dbReference>
<dbReference type="Gramene" id="FCD_00010600-RA">
    <property type="protein sequence ID" value="FCD_00010600-RA:cds"/>
    <property type="gene ID" value="FCD_00010600"/>
</dbReference>
<dbReference type="InterPro" id="IPR040390">
    <property type="entry name" value="TIFY/JAZ"/>
</dbReference>
<dbReference type="AlphaFoldDB" id="A0AA88AIP6"/>
<keyword evidence="6" id="KW-1185">Reference proteome</keyword>
<gene>
    <name evidence="5" type="ORF">TIFTF001_022105</name>
</gene>
<evidence type="ECO:0000256" key="3">
    <source>
        <dbReference type="SAM" id="MobiDB-lite"/>
    </source>
</evidence>